<feature type="compositionally biased region" description="Polar residues" evidence="1">
    <location>
        <begin position="200"/>
        <end position="209"/>
    </location>
</feature>
<evidence type="ECO:0000313" key="3">
    <source>
        <dbReference type="Proteomes" id="UP000818624"/>
    </source>
</evidence>
<dbReference type="EMBL" id="CP046234">
    <property type="protein sequence ID" value="WFD46604.1"/>
    <property type="molecule type" value="Genomic_DNA"/>
</dbReference>
<feature type="region of interest" description="Disordered" evidence="1">
    <location>
        <begin position="181"/>
        <end position="234"/>
    </location>
</feature>
<reference evidence="2 3" key="1">
    <citation type="journal article" date="2020" name="Elife">
        <title>Loss of centromere function drives karyotype evolution in closely related Malassezia species.</title>
        <authorList>
            <person name="Sankaranarayanan S.R."/>
            <person name="Ianiri G."/>
            <person name="Coelho M.A."/>
            <person name="Reza M.H."/>
            <person name="Thimmappa B.C."/>
            <person name="Ganguly P."/>
            <person name="Vadnala R.N."/>
            <person name="Sun S."/>
            <person name="Siddharthan R."/>
            <person name="Tellgren-Roth C."/>
            <person name="Dawson T.L."/>
            <person name="Heitman J."/>
            <person name="Sanyal K."/>
        </authorList>
    </citation>
    <scope>NUCLEOTIDE SEQUENCE [LARGE SCALE GENOMIC DNA]</scope>
    <source>
        <strain evidence="2">CBS14141</strain>
    </source>
</reference>
<feature type="compositionally biased region" description="Basic and acidic residues" evidence="1">
    <location>
        <begin position="85"/>
        <end position="97"/>
    </location>
</feature>
<name>A0ABY8EM79_MALFU</name>
<feature type="region of interest" description="Disordered" evidence="1">
    <location>
        <begin position="1"/>
        <end position="132"/>
    </location>
</feature>
<sequence>MAPSLVAAYASDSDEDEPQPIAPAREPLTAAPKSDPSAAQESEPPRAPPRASGLALPPPKAGVSAAKRRIHVELEPAPTDADEVDTPKRPRTERSEGMHGLLGMLPAPKSNKSIVKPPTDEPRPENAVDDDARIAIIDTHDTGDTKGNDDFRAMLGLAPKAAQPDWAKPKPKVIEAAPPTVSAATIPTDTPSANVPAASKSGQPSTSAASKFRVSAAPDVATSSTDRDPEPETELDVAAMYPGWRQDPDGSWYPVTPEAHAAYGAWAAQAEAEAQAQAAFRSKSDVVPDASQMTTFDAAAELRNAQPSQAAPPANKKPKVEWNISEKLQSERLTNMRARNRGQLSSLLMHAVETRDTLEERWSQGKAKRREASKRYGF</sequence>
<feature type="compositionally biased region" description="Basic residues" evidence="1">
    <location>
        <begin position="366"/>
        <end position="378"/>
    </location>
</feature>
<proteinExistence type="predicted"/>
<feature type="region of interest" description="Disordered" evidence="1">
    <location>
        <begin position="355"/>
        <end position="378"/>
    </location>
</feature>
<accession>A0ABY8EM79</accession>
<keyword evidence="3" id="KW-1185">Reference proteome</keyword>
<feature type="compositionally biased region" description="Polar residues" evidence="1">
    <location>
        <begin position="182"/>
        <end position="193"/>
    </location>
</feature>
<feature type="compositionally biased region" description="Basic and acidic residues" evidence="1">
    <location>
        <begin position="118"/>
        <end position="132"/>
    </location>
</feature>
<evidence type="ECO:0008006" key="4">
    <source>
        <dbReference type="Google" id="ProtNLM"/>
    </source>
</evidence>
<protein>
    <recommendedName>
        <fullName evidence="4">Mitotic checkpoint regulator, MAD2B-interacting-domain-containing protein</fullName>
    </recommendedName>
</protein>
<dbReference type="Proteomes" id="UP000818624">
    <property type="component" value="Chromosome 1"/>
</dbReference>
<evidence type="ECO:0000313" key="2">
    <source>
        <dbReference type="EMBL" id="WFD46604.1"/>
    </source>
</evidence>
<dbReference type="InterPro" id="IPR018800">
    <property type="entry name" value="PRCC"/>
</dbReference>
<dbReference type="Pfam" id="PF10253">
    <property type="entry name" value="PRCC"/>
    <property type="match status" value="1"/>
</dbReference>
<evidence type="ECO:0000256" key="1">
    <source>
        <dbReference type="SAM" id="MobiDB-lite"/>
    </source>
</evidence>
<gene>
    <name evidence="2" type="ORF">GLX27_001241</name>
</gene>
<organism evidence="2 3">
    <name type="scientific">Malassezia furfur</name>
    <name type="common">Pityriasis versicolor infection agent</name>
    <name type="synonym">Pityrosporum furfur</name>
    <dbReference type="NCBI Taxonomy" id="55194"/>
    <lineage>
        <taxon>Eukaryota</taxon>
        <taxon>Fungi</taxon>
        <taxon>Dikarya</taxon>
        <taxon>Basidiomycota</taxon>
        <taxon>Ustilaginomycotina</taxon>
        <taxon>Malasseziomycetes</taxon>
        <taxon>Malasseziales</taxon>
        <taxon>Malasseziaceae</taxon>
        <taxon>Malassezia</taxon>
    </lineage>
</organism>